<organism evidence="3 4">
    <name type="scientific">Methylomagnum ishizawai</name>
    <dbReference type="NCBI Taxonomy" id="1760988"/>
    <lineage>
        <taxon>Bacteria</taxon>
        <taxon>Pseudomonadati</taxon>
        <taxon>Pseudomonadota</taxon>
        <taxon>Gammaproteobacteria</taxon>
        <taxon>Methylococcales</taxon>
        <taxon>Methylococcaceae</taxon>
        <taxon>Methylomagnum</taxon>
    </lineage>
</organism>
<reference evidence="3 4" key="1">
    <citation type="submission" date="2016-12" db="EMBL/GenBank/DDBJ databases">
        <authorList>
            <person name="Song W.-J."/>
            <person name="Kurnit D.M."/>
        </authorList>
    </citation>
    <scope>NUCLEOTIDE SEQUENCE [LARGE SCALE GENOMIC DNA]</scope>
    <source>
        <strain evidence="3 4">175</strain>
    </source>
</reference>
<dbReference type="OrthoDB" id="9809277at2"/>
<proteinExistence type="predicted"/>
<dbReference type="STRING" id="1760988.SAMN02949497_3778"/>
<feature type="chain" id="PRO_5011989134" evidence="1">
    <location>
        <begin position="22"/>
        <end position="465"/>
    </location>
</feature>
<evidence type="ECO:0000256" key="1">
    <source>
        <dbReference type="SAM" id="SignalP"/>
    </source>
</evidence>
<dbReference type="AlphaFoldDB" id="A0A1Y6D7A5"/>
<feature type="signal peptide" evidence="1">
    <location>
        <begin position="1"/>
        <end position="21"/>
    </location>
</feature>
<keyword evidence="4" id="KW-1185">Reference proteome</keyword>
<dbReference type="Pfam" id="PF11790">
    <property type="entry name" value="Glyco_hydro_cc"/>
    <property type="match status" value="1"/>
</dbReference>
<evidence type="ECO:0000313" key="4">
    <source>
        <dbReference type="Proteomes" id="UP000192923"/>
    </source>
</evidence>
<dbReference type="InterPro" id="IPR017853">
    <property type="entry name" value="GH"/>
</dbReference>
<gene>
    <name evidence="3" type="ORF">SAMN02949497_3778</name>
</gene>
<accession>A0A1Y6D7A5</accession>
<evidence type="ECO:0000259" key="2">
    <source>
        <dbReference type="Pfam" id="PF11790"/>
    </source>
</evidence>
<dbReference type="RefSeq" id="WP_085215276.1">
    <property type="nucleotide sequence ID" value="NZ_FXAM01000001.1"/>
</dbReference>
<dbReference type="Proteomes" id="UP000192923">
    <property type="component" value="Unassembled WGS sequence"/>
</dbReference>
<feature type="domain" description="Asl1-like glycosyl hydrolase catalytic" evidence="2">
    <location>
        <begin position="178"/>
        <end position="288"/>
    </location>
</feature>
<dbReference type="Gene3D" id="3.20.20.80">
    <property type="entry name" value="Glycosidases"/>
    <property type="match status" value="1"/>
</dbReference>
<name>A0A1Y6D7A5_9GAMM</name>
<dbReference type="GO" id="GO:0016787">
    <property type="term" value="F:hydrolase activity"/>
    <property type="evidence" value="ECO:0007669"/>
    <property type="project" value="UniProtKB-KW"/>
</dbReference>
<sequence>MPNRRKPYLALLLCLSLDAYADPKPQVPEVRETIAIDTRQISHEFLGFGTQIWTTEFTPKGQQALTDLAIDYVRLSASPGLNTPDDPVPVDSSPEEMDRYISRQFAKNPTLLPKTKATFDFLDNRQIQTVMLIWTAPKVWQPKDNQLLPQYLDDYARVWGSTLNYLDSHGIRPALIELINEPEGHWGTYIPPDEYNTLVKLVRKEIDRRGFTQIGIVGPGVGGQAGKQWLSPLDNEARHAIQTWSTHIYESKQSTAAQTLSPFIAATHNMQPPKPVYVTEYSTKNTVFDDFATRANNDPAVAGLVKASYSDPYAVEVFQNTLALINGGANALFYWELGDHSWGINKDWGMIDRQGNPKPVYFALKTLYPRIPDHASVIQPQWQTHAITLSALKAQGKLIVAVANNTRAKVTATLKLSPPPPPGKLGYVSFEGGAATQKNTAQSGQNRQIEIKLNPQSTLTLDIPY</sequence>
<keyword evidence="3" id="KW-0378">Hydrolase</keyword>
<evidence type="ECO:0000313" key="3">
    <source>
        <dbReference type="EMBL" id="SMF96382.1"/>
    </source>
</evidence>
<protein>
    <submittedName>
        <fullName evidence="3">Glycosyl hydrolase catalytic core</fullName>
    </submittedName>
</protein>
<dbReference type="InterPro" id="IPR024655">
    <property type="entry name" value="Asl1_glyco_hydro_catalytic"/>
</dbReference>
<keyword evidence="1" id="KW-0732">Signal</keyword>
<dbReference type="SUPFAM" id="SSF51445">
    <property type="entry name" value="(Trans)glycosidases"/>
    <property type="match status" value="1"/>
</dbReference>
<dbReference type="EMBL" id="FXAM01000001">
    <property type="protein sequence ID" value="SMF96382.1"/>
    <property type="molecule type" value="Genomic_DNA"/>
</dbReference>